<evidence type="ECO:0000313" key="2">
    <source>
        <dbReference type="Proteomes" id="UP001152130"/>
    </source>
</evidence>
<gene>
    <name evidence="1" type="ORF">NW766_011055</name>
</gene>
<protein>
    <submittedName>
        <fullName evidence="1">Uncharacterized protein</fullName>
    </submittedName>
</protein>
<proteinExistence type="predicted"/>
<accession>A0A9W8PFV1</accession>
<dbReference type="EMBL" id="JAPDHF010000021">
    <property type="protein sequence ID" value="KAJ4005505.1"/>
    <property type="molecule type" value="Genomic_DNA"/>
</dbReference>
<dbReference type="AlphaFoldDB" id="A0A9W8PFV1"/>
<dbReference type="Proteomes" id="UP001152130">
    <property type="component" value="Unassembled WGS sequence"/>
</dbReference>
<keyword evidence="2" id="KW-1185">Reference proteome</keyword>
<name>A0A9W8PFV1_9HYPO</name>
<dbReference type="OrthoDB" id="5071731at2759"/>
<sequence>MRQIIAYHFFDRATFEEIPEKSLVRRVQVHLVKMNIPMLDTDIAQMLQAAADKIPQFFKEVNEDKVAREYRPFEDDVLKNIQAAFDIDEKMALFMERCAEPLIENESSDKHAATTIEYILDSGDFKWLMNYAAVVEKENLSWEATIGPAVKALEDLGDLVRARILTSWLLMPKRTRSRRRFDECD</sequence>
<reference evidence="1" key="1">
    <citation type="submission" date="2022-10" db="EMBL/GenBank/DDBJ databases">
        <title>Fusarium specimens isolated from Avocado Roots.</title>
        <authorList>
            <person name="Stajich J."/>
            <person name="Roper C."/>
            <person name="Heimlech-Rivalta G."/>
        </authorList>
    </citation>
    <scope>NUCLEOTIDE SEQUENCE</scope>
    <source>
        <strain evidence="1">CF00143</strain>
    </source>
</reference>
<evidence type="ECO:0000313" key="1">
    <source>
        <dbReference type="EMBL" id="KAJ4005505.1"/>
    </source>
</evidence>
<comment type="caution">
    <text evidence="1">The sequence shown here is derived from an EMBL/GenBank/DDBJ whole genome shotgun (WGS) entry which is preliminary data.</text>
</comment>
<organism evidence="1 2">
    <name type="scientific">Fusarium irregulare</name>
    <dbReference type="NCBI Taxonomy" id="2494466"/>
    <lineage>
        <taxon>Eukaryota</taxon>
        <taxon>Fungi</taxon>
        <taxon>Dikarya</taxon>
        <taxon>Ascomycota</taxon>
        <taxon>Pezizomycotina</taxon>
        <taxon>Sordariomycetes</taxon>
        <taxon>Hypocreomycetidae</taxon>
        <taxon>Hypocreales</taxon>
        <taxon>Nectriaceae</taxon>
        <taxon>Fusarium</taxon>
        <taxon>Fusarium incarnatum-equiseti species complex</taxon>
    </lineage>
</organism>